<gene>
    <name evidence="1" type="ORF">AU467_21755</name>
</gene>
<dbReference type="Proteomes" id="UP000053176">
    <property type="component" value="Unassembled WGS sequence"/>
</dbReference>
<sequence>MSILSSIGRIAIQYAATRARYRSERILLSLPADLRKDIGFPEILDTRDGRRTATFSSKVI</sequence>
<reference evidence="1 2" key="1">
    <citation type="submission" date="2015-12" db="EMBL/GenBank/DDBJ databases">
        <title>Draft genome sequence of Mesorhizobium sp. UFLA 01-765, a multitolerant efficient symbiont and plant-growth promoting strain isolated from Zn-mining soil using Leucaena leucocephala as a trap plant.</title>
        <authorList>
            <person name="Rangel W.M."/>
            <person name="Thijs S."/>
            <person name="Longatti S.M."/>
            <person name="Moreira F.M."/>
            <person name="Weyens N."/>
            <person name="Vangronsveld J."/>
            <person name="Van Hamme J.D."/>
            <person name="Bottos E.M."/>
            <person name="Rineau F."/>
        </authorList>
    </citation>
    <scope>NUCLEOTIDE SEQUENCE [LARGE SCALE GENOMIC DNA]</scope>
    <source>
        <strain evidence="1 2">UFLA 01-765</strain>
    </source>
</reference>
<evidence type="ECO:0000313" key="2">
    <source>
        <dbReference type="Proteomes" id="UP000053176"/>
    </source>
</evidence>
<name>A0A101KSS6_RHILI</name>
<accession>A0A101KSS6</accession>
<dbReference type="OrthoDB" id="8116829at2"/>
<dbReference type="EMBL" id="LPWA01000106">
    <property type="protein sequence ID" value="KUM26366.1"/>
    <property type="molecule type" value="Genomic_DNA"/>
</dbReference>
<protein>
    <recommendedName>
        <fullName evidence="3">DUF1127 domain-containing protein</fullName>
    </recommendedName>
</protein>
<proteinExistence type="predicted"/>
<organism evidence="1 2">
    <name type="scientific">Rhizobium loti</name>
    <name type="common">Mesorhizobium loti</name>
    <dbReference type="NCBI Taxonomy" id="381"/>
    <lineage>
        <taxon>Bacteria</taxon>
        <taxon>Pseudomonadati</taxon>
        <taxon>Pseudomonadota</taxon>
        <taxon>Alphaproteobacteria</taxon>
        <taxon>Hyphomicrobiales</taxon>
        <taxon>Phyllobacteriaceae</taxon>
        <taxon>Mesorhizobium</taxon>
    </lineage>
</organism>
<evidence type="ECO:0000313" key="1">
    <source>
        <dbReference type="EMBL" id="KUM26366.1"/>
    </source>
</evidence>
<evidence type="ECO:0008006" key="3">
    <source>
        <dbReference type="Google" id="ProtNLM"/>
    </source>
</evidence>
<dbReference type="AlphaFoldDB" id="A0A101KSS6"/>
<comment type="caution">
    <text evidence="1">The sequence shown here is derived from an EMBL/GenBank/DDBJ whole genome shotgun (WGS) entry which is preliminary data.</text>
</comment>